<dbReference type="Gene3D" id="3.90.1290.10">
    <property type="entry name" value="Plakin repeat"/>
    <property type="match status" value="1"/>
</dbReference>
<reference evidence="6 7" key="1">
    <citation type="submission" date="2024-10" db="EMBL/GenBank/DDBJ databases">
        <authorList>
            <person name="Kim D."/>
        </authorList>
    </citation>
    <scope>NUCLEOTIDE SEQUENCE [LARGE SCALE GENOMIC DNA]</scope>
    <source>
        <strain evidence="6">BH-2024</strain>
    </source>
</reference>
<evidence type="ECO:0000256" key="4">
    <source>
        <dbReference type="ARBA" id="ARBA00047933"/>
    </source>
</evidence>
<name>A0ABD2KHX9_9BILA</name>
<dbReference type="SMART" id="SM00250">
    <property type="entry name" value="PLEC"/>
    <property type="match status" value="4"/>
</dbReference>
<evidence type="ECO:0000256" key="3">
    <source>
        <dbReference type="ARBA" id="ARBA00022679"/>
    </source>
</evidence>
<dbReference type="GO" id="GO:1990817">
    <property type="term" value="F:poly(A) RNA polymerase activity"/>
    <property type="evidence" value="ECO:0007669"/>
    <property type="project" value="UniProtKB-EC"/>
</dbReference>
<evidence type="ECO:0000256" key="2">
    <source>
        <dbReference type="ARBA" id="ARBA00012388"/>
    </source>
</evidence>
<dbReference type="InterPro" id="IPR012937">
    <property type="entry name" value="TET5"/>
</dbReference>
<dbReference type="EMBL" id="JBICBT010000755">
    <property type="protein sequence ID" value="KAL3102524.1"/>
    <property type="molecule type" value="Genomic_DNA"/>
</dbReference>
<evidence type="ECO:0000313" key="7">
    <source>
        <dbReference type="Proteomes" id="UP001620626"/>
    </source>
</evidence>
<dbReference type="SMART" id="SM01153">
    <property type="entry name" value="DUF1693"/>
    <property type="match status" value="1"/>
</dbReference>
<accession>A0ABD2KHX9</accession>
<dbReference type="PANTHER" id="PTHR12974">
    <property type="entry name" value="PRION-LIKE- Q/N-RICH -DOMAIN-BEARING PROTEIN PROTEIN 44"/>
    <property type="match status" value="1"/>
</dbReference>
<dbReference type="PANTHER" id="PTHR12974:SF36">
    <property type="entry name" value="POLYNUCLEOTIDE ADENYLYLTRANSFERASE"/>
    <property type="match status" value="1"/>
</dbReference>
<comment type="catalytic activity">
    <reaction evidence="4">
        <text>RNA(n) + ATP = RNA(n)-3'-adenine ribonucleotide + diphosphate</text>
        <dbReference type="Rhea" id="RHEA:11332"/>
        <dbReference type="Rhea" id="RHEA-COMP:14527"/>
        <dbReference type="Rhea" id="RHEA-COMP:17347"/>
        <dbReference type="ChEBI" id="CHEBI:30616"/>
        <dbReference type="ChEBI" id="CHEBI:33019"/>
        <dbReference type="ChEBI" id="CHEBI:140395"/>
        <dbReference type="ChEBI" id="CHEBI:173115"/>
        <dbReference type="EC" id="2.7.7.19"/>
    </reaction>
    <physiologicalReaction direction="left-to-right" evidence="4">
        <dbReference type="Rhea" id="RHEA:11333"/>
    </physiologicalReaction>
</comment>
<feature type="compositionally biased region" description="Basic residues" evidence="5">
    <location>
        <begin position="386"/>
        <end position="396"/>
    </location>
</feature>
<dbReference type="AlphaFoldDB" id="A0ABD2KHX9"/>
<sequence length="721" mass="81181">MARNCENFPTLEIPLHTLIVNVRRKLREAGLPVRHVKVNGGAASFVFASSDSFPYSDIDLIFSLDLLTDQDSERVRESVFSALLEMKPSTTIKQLIITATLRDVYIRKMVKVTDGHDQWSLFSLRDYYGRCIELKFVERMRRQFEFSVDSFQITLDPLIDRPTNARPVVRAESMYGDFLQALYHLNKRLIDTRNPEEIRGVTDGHDQWSLFSLRDYYGRVIVLGQGRTAFMLMEAINSGLLDEVRHIALERGFFSPDGKIVLGWAEDGAHQKRLIGILQVQTERALDQAVRQTLLLSDAQGLVDSAVDDILMAPCGLSEGGIDVSLIRAVAKGLVDASKGVVVDPRFQCELSVREAYDRGMFTSLRSAMHLTALLDVHPSLMTPVKKKPYSKKRIQRPGQPTQAEDQVKTDKQLSLEEAVNLGKLDARSLNVRDTNSGRMLSLDEALQKKVLDRHGHLEHRGRRLTLREAIDERVAHVEAEPPATIGGSKKIIQFSSAAGPVTAFRPVGQPVVEEHEQAWSFDSAQGLFVDMTTNERIPLESAVRSGLLSSDDLRVRDALTGREMSLDDAQEWGIVNMREAYYLDKTDNKRYSLAEAARQHRIYPTGGVPENAADSLHTTVRVHTRQEMTLAEAMRQGLIDPQSEWIVPSRASGIGPTIEERTQETVTETDQQLAPKIFPDKELQESVNTVKRVRRTEDEFDKISEFDEVLRNIAAFVPPV</sequence>
<comment type="caution">
    <text evidence="6">The sequence shown here is derived from an EMBL/GenBank/DDBJ whole genome shotgun (WGS) entry which is preliminary data.</text>
</comment>
<evidence type="ECO:0000256" key="1">
    <source>
        <dbReference type="ARBA" id="ARBA00007631"/>
    </source>
</evidence>
<gene>
    <name evidence="6" type="ORF">niasHT_020140</name>
</gene>
<dbReference type="Proteomes" id="UP001620626">
    <property type="component" value="Unassembled WGS sequence"/>
</dbReference>
<keyword evidence="3" id="KW-0808">Transferase</keyword>
<evidence type="ECO:0000256" key="5">
    <source>
        <dbReference type="SAM" id="MobiDB-lite"/>
    </source>
</evidence>
<keyword evidence="7" id="KW-1185">Reference proteome</keyword>
<dbReference type="InterPro" id="IPR001101">
    <property type="entry name" value="Plectin_repeat"/>
</dbReference>
<evidence type="ECO:0000313" key="6">
    <source>
        <dbReference type="EMBL" id="KAL3102524.1"/>
    </source>
</evidence>
<feature type="region of interest" description="Disordered" evidence="5">
    <location>
        <begin position="386"/>
        <end position="410"/>
    </location>
</feature>
<dbReference type="SUPFAM" id="SSF75399">
    <property type="entry name" value="Plakin repeat"/>
    <property type="match status" value="2"/>
</dbReference>
<comment type="similarity">
    <text evidence="1">Belongs to the TENT family.</text>
</comment>
<dbReference type="Pfam" id="PF07984">
    <property type="entry name" value="NTP_transf_7"/>
    <property type="match status" value="1"/>
</dbReference>
<organism evidence="6 7">
    <name type="scientific">Heterodera trifolii</name>
    <dbReference type="NCBI Taxonomy" id="157864"/>
    <lineage>
        <taxon>Eukaryota</taxon>
        <taxon>Metazoa</taxon>
        <taxon>Ecdysozoa</taxon>
        <taxon>Nematoda</taxon>
        <taxon>Chromadorea</taxon>
        <taxon>Rhabditida</taxon>
        <taxon>Tylenchina</taxon>
        <taxon>Tylenchomorpha</taxon>
        <taxon>Tylenchoidea</taxon>
        <taxon>Heteroderidae</taxon>
        <taxon>Heteroderinae</taxon>
        <taxon>Heterodera</taxon>
    </lineage>
</organism>
<proteinExistence type="inferred from homology"/>
<protein>
    <recommendedName>
        <fullName evidence="2">polynucleotide adenylyltransferase</fullName>
        <ecNumber evidence="2">2.7.7.19</ecNumber>
    </recommendedName>
</protein>
<dbReference type="EC" id="2.7.7.19" evidence="2"/>
<dbReference type="InterPro" id="IPR035915">
    <property type="entry name" value="Plakin_repeat_sf"/>
</dbReference>